<proteinExistence type="inferred from homology"/>
<evidence type="ECO:0000256" key="2">
    <source>
        <dbReference type="ARBA" id="ARBA00022741"/>
    </source>
</evidence>
<dbReference type="EMBL" id="RYYU01000001">
    <property type="protein sequence ID" value="RUL58416.1"/>
    <property type="molecule type" value="Genomic_DNA"/>
</dbReference>
<dbReference type="Pfam" id="PF00004">
    <property type="entry name" value="AAA"/>
    <property type="match status" value="1"/>
</dbReference>
<dbReference type="OrthoDB" id="7438987at2"/>
<evidence type="ECO:0000313" key="5">
    <source>
        <dbReference type="EMBL" id="RUL58416.1"/>
    </source>
</evidence>
<reference evidence="5 6" key="1">
    <citation type="submission" date="2018-12" db="EMBL/GenBank/DDBJ databases">
        <title>Genome sequencing of Prevotella sp. KCOM 3155 (= JS262).</title>
        <authorList>
            <person name="Kook J.-K."/>
            <person name="Park S.-N."/>
            <person name="Lim Y.K."/>
        </authorList>
    </citation>
    <scope>NUCLEOTIDE SEQUENCE [LARGE SCALE GENOMIC DNA]</scope>
    <source>
        <strain evidence="5 6">KCOM 3155</strain>
    </source>
</reference>
<dbReference type="Gene3D" id="3.40.50.300">
    <property type="entry name" value="P-loop containing nucleotide triphosphate hydrolases"/>
    <property type="match status" value="1"/>
</dbReference>
<protein>
    <submittedName>
        <fullName evidence="5">ATP-binding protein</fullName>
    </submittedName>
</protein>
<evidence type="ECO:0000256" key="1">
    <source>
        <dbReference type="ARBA" id="ARBA00006914"/>
    </source>
</evidence>
<dbReference type="RefSeq" id="WP_126677519.1">
    <property type="nucleotide sequence ID" value="NZ_RYYU01000001.1"/>
</dbReference>
<name>A0A3S0P6Y6_9BACT</name>
<dbReference type="CDD" id="cd19481">
    <property type="entry name" value="RecA-like_protease"/>
    <property type="match status" value="1"/>
</dbReference>
<dbReference type="InterPro" id="IPR003959">
    <property type="entry name" value="ATPase_AAA_core"/>
</dbReference>
<dbReference type="GO" id="GO:0005524">
    <property type="term" value="F:ATP binding"/>
    <property type="evidence" value="ECO:0007669"/>
    <property type="project" value="UniProtKB-KW"/>
</dbReference>
<dbReference type="Proteomes" id="UP000278983">
    <property type="component" value="Unassembled WGS sequence"/>
</dbReference>
<evidence type="ECO:0000259" key="4">
    <source>
        <dbReference type="SMART" id="SM00382"/>
    </source>
</evidence>
<dbReference type="SUPFAM" id="SSF52540">
    <property type="entry name" value="P-loop containing nucleoside triphosphate hydrolases"/>
    <property type="match status" value="1"/>
</dbReference>
<dbReference type="AlphaFoldDB" id="A0A3S0P6Y6"/>
<gene>
    <name evidence="5" type="ORF">EHV08_00620</name>
</gene>
<dbReference type="InterPro" id="IPR050221">
    <property type="entry name" value="26S_Proteasome_ATPase"/>
</dbReference>
<dbReference type="GO" id="GO:0016887">
    <property type="term" value="F:ATP hydrolysis activity"/>
    <property type="evidence" value="ECO:0007669"/>
    <property type="project" value="InterPro"/>
</dbReference>
<accession>A0A3S0P6Y6</accession>
<comment type="similarity">
    <text evidence="1">Belongs to the AAA ATPase family.</text>
</comment>
<dbReference type="InterPro" id="IPR003593">
    <property type="entry name" value="AAA+_ATPase"/>
</dbReference>
<dbReference type="SMART" id="SM00382">
    <property type="entry name" value="AAA"/>
    <property type="match status" value="1"/>
</dbReference>
<keyword evidence="2" id="KW-0547">Nucleotide-binding</keyword>
<dbReference type="PANTHER" id="PTHR23073">
    <property type="entry name" value="26S PROTEASOME REGULATORY SUBUNIT"/>
    <property type="match status" value="1"/>
</dbReference>
<keyword evidence="6" id="KW-1185">Reference proteome</keyword>
<comment type="caution">
    <text evidence="5">The sequence shown here is derived from an EMBL/GenBank/DDBJ whole genome shotgun (WGS) entry which is preliminary data.</text>
</comment>
<keyword evidence="3 5" id="KW-0067">ATP-binding</keyword>
<sequence length="443" mass="50853">MTDALVFEELQWLTDVIVARMKLYFNQESEVKDINQIPPPVINDNSGAYSRFIKVNNLGTEDRILLILSWVPVLKPQLLDCFLVKNSDTGQRFVEFGCVEGRSDGAIVPTLGTALFILAGEDIKAKMLLAERFTSHPIISSWLSYHEDNNTLSFSNWILSPPHELLDLFLFERPFIPRFSNNFPAKAISTTRSWDELVLDEKTMGQVNEIKMWVKYGERIREEWQLSSRIKPGFRALFYGPSGCGKTFTVTLLGKEIGKQVFCIDLSMVVSKYIGETEKNLAKVFELAENKDWILFFDEADALFGKRTNVKDSHDRYANQEVAYLLQRVEDYKGLIILSTNLKSNIDEAFARRFQIMVRFNMPNAQERERLWISSFSPLCELEETINIKQIAEDYELAGGSIINVVQYCSISAMSREENIIRKADLLEGIRNEFSKVGKTIRE</sequence>
<evidence type="ECO:0000313" key="6">
    <source>
        <dbReference type="Proteomes" id="UP000278983"/>
    </source>
</evidence>
<feature type="domain" description="AAA+ ATPase" evidence="4">
    <location>
        <begin position="232"/>
        <end position="363"/>
    </location>
</feature>
<dbReference type="InterPro" id="IPR027417">
    <property type="entry name" value="P-loop_NTPase"/>
</dbReference>
<evidence type="ECO:0000256" key="3">
    <source>
        <dbReference type="ARBA" id="ARBA00022840"/>
    </source>
</evidence>
<organism evidence="5 6">
    <name type="scientific">Prevotella koreensis</name>
    <dbReference type="NCBI Taxonomy" id="2490854"/>
    <lineage>
        <taxon>Bacteria</taxon>
        <taxon>Pseudomonadati</taxon>
        <taxon>Bacteroidota</taxon>
        <taxon>Bacteroidia</taxon>
        <taxon>Bacteroidales</taxon>
        <taxon>Prevotellaceae</taxon>
        <taxon>Prevotella</taxon>
    </lineage>
</organism>